<reference evidence="1" key="1">
    <citation type="submission" date="2020-07" db="EMBL/GenBank/DDBJ databases">
        <title>Multicomponent nature underlies the extraordinary mechanical properties of spider dragline silk.</title>
        <authorList>
            <person name="Kono N."/>
            <person name="Nakamura H."/>
            <person name="Mori M."/>
            <person name="Yoshida Y."/>
            <person name="Ohtoshi R."/>
            <person name="Malay A.D."/>
            <person name="Moran D.A.P."/>
            <person name="Tomita M."/>
            <person name="Numata K."/>
            <person name="Arakawa K."/>
        </authorList>
    </citation>
    <scope>NUCLEOTIDE SEQUENCE</scope>
</reference>
<protein>
    <submittedName>
        <fullName evidence="1">Uncharacterized protein</fullName>
    </submittedName>
</protein>
<dbReference type="EMBL" id="BMAO01009907">
    <property type="protein sequence ID" value="GFR33977.1"/>
    <property type="molecule type" value="Genomic_DNA"/>
</dbReference>
<organism evidence="1 2">
    <name type="scientific">Trichonephila clavata</name>
    <name type="common">Joro spider</name>
    <name type="synonym">Nephila clavata</name>
    <dbReference type="NCBI Taxonomy" id="2740835"/>
    <lineage>
        <taxon>Eukaryota</taxon>
        <taxon>Metazoa</taxon>
        <taxon>Ecdysozoa</taxon>
        <taxon>Arthropoda</taxon>
        <taxon>Chelicerata</taxon>
        <taxon>Arachnida</taxon>
        <taxon>Araneae</taxon>
        <taxon>Araneomorphae</taxon>
        <taxon>Entelegynae</taxon>
        <taxon>Araneoidea</taxon>
        <taxon>Nephilidae</taxon>
        <taxon>Trichonephila</taxon>
    </lineage>
</organism>
<gene>
    <name evidence="1" type="ORF">TNCT_236621</name>
</gene>
<sequence>MDVEDIKSEIKKQEEEVYFMLMNPNQLCPGNDLVPSNINVDTIVTNSRFLILSQINKEMCRKSSFGVQKALKGIGKDLKAVKKF</sequence>
<accession>A0A8X6I204</accession>
<evidence type="ECO:0000313" key="1">
    <source>
        <dbReference type="EMBL" id="GFR33977.1"/>
    </source>
</evidence>
<keyword evidence="2" id="KW-1185">Reference proteome</keyword>
<comment type="caution">
    <text evidence="1">The sequence shown here is derived from an EMBL/GenBank/DDBJ whole genome shotgun (WGS) entry which is preliminary data.</text>
</comment>
<dbReference type="Proteomes" id="UP000887116">
    <property type="component" value="Unassembled WGS sequence"/>
</dbReference>
<proteinExistence type="predicted"/>
<dbReference type="AlphaFoldDB" id="A0A8X6I204"/>
<name>A0A8X6I204_TRICU</name>
<evidence type="ECO:0000313" key="2">
    <source>
        <dbReference type="Proteomes" id="UP000887116"/>
    </source>
</evidence>